<proteinExistence type="predicted"/>
<evidence type="ECO:0000256" key="1">
    <source>
        <dbReference type="SAM" id="MobiDB-lite"/>
    </source>
</evidence>
<keyword evidence="3" id="KW-1185">Reference proteome</keyword>
<accession>A0A5B7KC37</accession>
<gene>
    <name evidence="2" type="ORF">E2C01_098128</name>
</gene>
<dbReference type="Proteomes" id="UP000324222">
    <property type="component" value="Unassembled WGS sequence"/>
</dbReference>
<dbReference type="EMBL" id="VSRR010131901">
    <property type="protein sequence ID" value="MPD02539.1"/>
    <property type="molecule type" value="Genomic_DNA"/>
</dbReference>
<comment type="caution">
    <text evidence="2">The sequence shown here is derived from an EMBL/GenBank/DDBJ whole genome shotgun (WGS) entry which is preliminary data.</text>
</comment>
<reference evidence="2 3" key="1">
    <citation type="submission" date="2019-05" db="EMBL/GenBank/DDBJ databases">
        <title>Another draft genome of Portunus trituberculatus and its Hox gene families provides insights of decapod evolution.</title>
        <authorList>
            <person name="Jeong J.-H."/>
            <person name="Song I."/>
            <person name="Kim S."/>
            <person name="Choi T."/>
            <person name="Kim D."/>
            <person name="Ryu S."/>
            <person name="Kim W."/>
        </authorList>
    </citation>
    <scope>NUCLEOTIDE SEQUENCE [LARGE SCALE GENOMIC DNA]</scope>
    <source>
        <tissue evidence="2">Muscle</tissue>
    </source>
</reference>
<protein>
    <submittedName>
        <fullName evidence="2">Uncharacterized protein</fullName>
    </submittedName>
</protein>
<dbReference type="AlphaFoldDB" id="A0A5B7KC37"/>
<evidence type="ECO:0000313" key="2">
    <source>
        <dbReference type="EMBL" id="MPD02539.1"/>
    </source>
</evidence>
<feature type="compositionally biased region" description="Basic and acidic residues" evidence="1">
    <location>
        <begin position="1"/>
        <end position="22"/>
    </location>
</feature>
<name>A0A5B7KC37_PORTR</name>
<feature type="region of interest" description="Disordered" evidence="1">
    <location>
        <begin position="1"/>
        <end position="32"/>
    </location>
</feature>
<evidence type="ECO:0000313" key="3">
    <source>
        <dbReference type="Proteomes" id="UP000324222"/>
    </source>
</evidence>
<sequence length="87" mass="9805">MDKEIENEQIKRTGRQKTDNRGGKASCKAGNEADEADEVAWRSVRAGRGLRRRRAACGTPREAHWGLLFSYDQNWELCKPSLTSADP</sequence>
<organism evidence="2 3">
    <name type="scientific">Portunus trituberculatus</name>
    <name type="common">Swimming crab</name>
    <name type="synonym">Neptunus trituberculatus</name>
    <dbReference type="NCBI Taxonomy" id="210409"/>
    <lineage>
        <taxon>Eukaryota</taxon>
        <taxon>Metazoa</taxon>
        <taxon>Ecdysozoa</taxon>
        <taxon>Arthropoda</taxon>
        <taxon>Crustacea</taxon>
        <taxon>Multicrustacea</taxon>
        <taxon>Malacostraca</taxon>
        <taxon>Eumalacostraca</taxon>
        <taxon>Eucarida</taxon>
        <taxon>Decapoda</taxon>
        <taxon>Pleocyemata</taxon>
        <taxon>Brachyura</taxon>
        <taxon>Eubrachyura</taxon>
        <taxon>Portunoidea</taxon>
        <taxon>Portunidae</taxon>
        <taxon>Portuninae</taxon>
        <taxon>Portunus</taxon>
    </lineage>
</organism>